<protein>
    <submittedName>
        <fullName evidence="2">UDP-N-acetylglucosamine 2-epimerase</fullName>
        <ecNumber evidence="2">5.1.3.14</ecNumber>
    </submittedName>
</protein>
<dbReference type="Pfam" id="PF02350">
    <property type="entry name" value="Epimerase_2"/>
    <property type="match status" value="1"/>
</dbReference>
<keyword evidence="3" id="KW-1185">Reference proteome</keyword>
<dbReference type="GO" id="GO:0008761">
    <property type="term" value="F:UDP-N-acetylglucosamine 2-epimerase activity"/>
    <property type="evidence" value="ECO:0007669"/>
    <property type="project" value="UniProtKB-EC"/>
</dbReference>
<organism evidence="2 3">
    <name type="scientific">Candidatus Magnetobacterium bavaricum</name>
    <dbReference type="NCBI Taxonomy" id="29290"/>
    <lineage>
        <taxon>Bacteria</taxon>
        <taxon>Pseudomonadati</taxon>
        <taxon>Nitrospirota</taxon>
        <taxon>Thermodesulfovibrionia</taxon>
        <taxon>Thermodesulfovibrionales</taxon>
        <taxon>Candidatus Magnetobacteriaceae</taxon>
        <taxon>Candidatus Magnetobacterium</taxon>
    </lineage>
</organism>
<dbReference type="PATRIC" id="fig|29290.4.peg.8549"/>
<dbReference type="Gene3D" id="3.40.50.2000">
    <property type="entry name" value="Glycogen Phosphorylase B"/>
    <property type="match status" value="2"/>
</dbReference>
<proteinExistence type="predicted"/>
<sequence>MKQSSIICFQVLATNMHLLPEFGNSINEFYNDEITVDHKIYMALSGYTNTTMVKSLGVFMLSVADILSNTLPDIILLAGDRGEQLVAAITGAHMNIPVAHIQAGELSGNVDGLTRHAIARFAHIHFASNQDAEQRLINTGEEPFRVFNVGAPQLDDFYQNEVAPPNVVAEYFSIDRDKPLIMVVQHPVTEQSAVSGEQMMATLQAVLTVGLQSVIIYPNNDAGSIAIQECIKQNRGINIRVARNISRYIYGGLMSIASVMIGNSSSGILEAPTFKLPAVNIGRRQHGRYQGKNVINVEKHDKLAIETAIRKAISTDFRESIKDIVNPYGDGKASDRILSILENIPIDEKLIYKRITL</sequence>
<dbReference type="InterPro" id="IPR029767">
    <property type="entry name" value="WecB-like"/>
</dbReference>
<name>A0A0F3GHP5_9BACT</name>
<dbReference type="EC" id="5.1.3.14" evidence="2"/>
<evidence type="ECO:0000313" key="3">
    <source>
        <dbReference type="Proteomes" id="UP000033423"/>
    </source>
</evidence>
<dbReference type="PANTHER" id="PTHR43174">
    <property type="entry name" value="UDP-N-ACETYLGLUCOSAMINE 2-EPIMERASE"/>
    <property type="match status" value="1"/>
</dbReference>
<dbReference type="InterPro" id="IPR020004">
    <property type="entry name" value="UDP-GlcNAc_Epase"/>
</dbReference>
<dbReference type="SUPFAM" id="SSF53756">
    <property type="entry name" value="UDP-Glycosyltransferase/glycogen phosphorylase"/>
    <property type="match status" value="1"/>
</dbReference>
<accession>A0A0F3GHP5</accession>
<evidence type="ECO:0000313" key="2">
    <source>
        <dbReference type="EMBL" id="KJU81342.1"/>
    </source>
</evidence>
<reference evidence="2 3" key="1">
    <citation type="submission" date="2015-02" db="EMBL/GenBank/DDBJ databases">
        <title>Single-cell genomics of uncultivated deep-branching MTB reveals a conserved set of magnetosome genes.</title>
        <authorList>
            <person name="Kolinko S."/>
            <person name="Richter M."/>
            <person name="Glockner F.O."/>
            <person name="Brachmann A."/>
            <person name="Schuler D."/>
        </authorList>
    </citation>
    <scope>NUCLEOTIDE SEQUENCE [LARGE SCALE GENOMIC DNA]</scope>
    <source>
        <strain evidence="2">TM-1</strain>
    </source>
</reference>
<evidence type="ECO:0000259" key="1">
    <source>
        <dbReference type="Pfam" id="PF02350"/>
    </source>
</evidence>
<dbReference type="PANTHER" id="PTHR43174:SF3">
    <property type="entry name" value="UDP-N-ACETYLGLUCOSAMINE 2-EPIMERASE"/>
    <property type="match status" value="1"/>
</dbReference>
<dbReference type="Proteomes" id="UP000033423">
    <property type="component" value="Unassembled WGS sequence"/>
</dbReference>
<comment type="caution">
    <text evidence="2">The sequence shown here is derived from an EMBL/GenBank/DDBJ whole genome shotgun (WGS) entry which is preliminary data.</text>
</comment>
<dbReference type="InterPro" id="IPR003331">
    <property type="entry name" value="UDP_GlcNAc_Epimerase_2_dom"/>
</dbReference>
<dbReference type="NCBIfam" id="TIGR03568">
    <property type="entry name" value="NeuC_NnaA"/>
    <property type="match status" value="1"/>
</dbReference>
<gene>
    <name evidence="2" type="ORF">MBAV_006475</name>
</gene>
<dbReference type="AlphaFoldDB" id="A0A0F3GHP5"/>
<feature type="domain" description="UDP-N-acetylglucosamine 2-epimerase" evidence="1">
    <location>
        <begin position="3"/>
        <end position="342"/>
    </location>
</feature>
<dbReference type="EMBL" id="LACI01002732">
    <property type="protein sequence ID" value="KJU81342.1"/>
    <property type="molecule type" value="Genomic_DNA"/>
</dbReference>
<keyword evidence="2" id="KW-0413">Isomerase</keyword>
<dbReference type="GO" id="GO:0004553">
    <property type="term" value="F:hydrolase activity, hydrolyzing O-glycosyl compounds"/>
    <property type="evidence" value="ECO:0007669"/>
    <property type="project" value="InterPro"/>
</dbReference>
<dbReference type="GO" id="GO:0006047">
    <property type="term" value="P:UDP-N-acetylglucosamine metabolic process"/>
    <property type="evidence" value="ECO:0007669"/>
    <property type="project" value="InterPro"/>
</dbReference>